<sequence length="227" mass="24806">MRCPALEGLASVPQARGARDHFGPVTREVDEYGRRRPSSACPFPDCADTGARPGPFPRPECHVSSFRTPTPHDLTTDRLVLRPWTRAEAAAVLDGARQPHWADDFPAEGDGVVAGLFEGFPAWLDTYGHRLIIERDSGLVVGSTGLFWPPADGTLEIGYGIVPSRRGRGYAPEAARALAEFALTSTDVRTVSATVELSNPPSIRVLEKAGFEWYEADGDLLRFRFTE</sequence>
<dbReference type="Gene3D" id="3.40.630.30">
    <property type="match status" value="1"/>
</dbReference>
<dbReference type="AlphaFoldDB" id="A0A939FVN6"/>
<keyword evidence="4" id="KW-1185">Reference proteome</keyword>
<dbReference type="PANTHER" id="PTHR43441">
    <property type="entry name" value="RIBOSOMAL-PROTEIN-SERINE ACETYLTRANSFERASE"/>
    <property type="match status" value="1"/>
</dbReference>
<feature type="region of interest" description="Disordered" evidence="1">
    <location>
        <begin position="18"/>
        <end position="46"/>
    </location>
</feature>
<dbReference type="GO" id="GO:0008999">
    <property type="term" value="F:protein-N-terminal-alanine acetyltransferase activity"/>
    <property type="evidence" value="ECO:0007669"/>
    <property type="project" value="TreeGrafter"/>
</dbReference>
<dbReference type="GO" id="GO:1990189">
    <property type="term" value="F:protein N-terminal-serine acetyltransferase activity"/>
    <property type="evidence" value="ECO:0007669"/>
    <property type="project" value="TreeGrafter"/>
</dbReference>
<dbReference type="InterPro" id="IPR016181">
    <property type="entry name" value="Acyl_CoA_acyltransferase"/>
</dbReference>
<dbReference type="PANTHER" id="PTHR43441:SF6">
    <property type="entry name" value="N-ACETYLTRANSFERASE DOMAIN-CONTAINING PROTEIN"/>
    <property type="match status" value="1"/>
</dbReference>
<reference evidence="3" key="1">
    <citation type="submission" date="2021-03" db="EMBL/GenBank/DDBJ databases">
        <title>Streptomyces strains.</title>
        <authorList>
            <person name="Lund M.B."/>
            <person name="Toerring T."/>
        </authorList>
    </citation>
    <scope>NUCLEOTIDE SEQUENCE</scope>
    <source>
        <strain evidence="3">JCM 4242</strain>
    </source>
</reference>
<dbReference type="InterPro" id="IPR000182">
    <property type="entry name" value="GNAT_dom"/>
</dbReference>
<feature type="domain" description="N-acetyltransferase" evidence="2">
    <location>
        <begin position="79"/>
        <end position="226"/>
    </location>
</feature>
<evidence type="ECO:0000313" key="3">
    <source>
        <dbReference type="EMBL" id="MBO0656797.1"/>
    </source>
</evidence>
<dbReference type="Proteomes" id="UP000664781">
    <property type="component" value="Unassembled WGS sequence"/>
</dbReference>
<dbReference type="SUPFAM" id="SSF55729">
    <property type="entry name" value="Acyl-CoA N-acyltransferases (Nat)"/>
    <property type="match status" value="1"/>
</dbReference>
<evidence type="ECO:0000313" key="4">
    <source>
        <dbReference type="Proteomes" id="UP000664781"/>
    </source>
</evidence>
<dbReference type="Pfam" id="PF13302">
    <property type="entry name" value="Acetyltransf_3"/>
    <property type="match status" value="1"/>
</dbReference>
<dbReference type="EMBL" id="JAFMOF010000005">
    <property type="protein sequence ID" value="MBO0656797.1"/>
    <property type="molecule type" value="Genomic_DNA"/>
</dbReference>
<protein>
    <submittedName>
        <fullName evidence="3">GNAT family N-acetyltransferase</fullName>
    </submittedName>
</protein>
<comment type="caution">
    <text evidence="3">The sequence shown here is derived from an EMBL/GenBank/DDBJ whole genome shotgun (WGS) entry which is preliminary data.</text>
</comment>
<gene>
    <name evidence="3" type="ORF">J1792_29875</name>
</gene>
<proteinExistence type="predicted"/>
<organism evidence="3 4">
    <name type="scientific">Streptomyces triculaminicus</name>
    <dbReference type="NCBI Taxonomy" id="2816232"/>
    <lineage>
        <taxon>Bacteria</taxon>
        <taxon>Bacillati</taxon>
        <taxon>Actinomycetota</taxon>
        <taxon>Actinomycetes</taxon>
        <taxon>Kitasatosporales</taxon>
        <taxon>Streptomycetaceae</taxon>
        <taxon>Streptomyces</taxon>
    </lineage>
</organism>
<dbReference type="InterPro" id="IPR051908">
    <property type="entry name" value="Ribosomal_N-acetyltransferase"/>
</dbReference>
<evidence type="ECO:0000259" key="2">
    <source>
        <dbReference type="PROSITE" id="PS51186"/>
    </source>
</evidence>
<feature type="compositionally biased region" description="Basic and acidic residues" evidence="1">
    <location>
        <begin position="18"/>
        <end position="34"/>
    </location>
</feature>
<dbReference type="PROSITE" id="PS51186">
    <property type="entry name" value="GNAT"/>
    <property type="match status" value="1"/>
</dbReference>
<accession>A0A939FVN6</accession>
<evidence type="ECO:0000256" key="1">
    <source>
        <dbReference type="SAM" id="MobiDB-lite"/>
    </source>
</evidence>
<dbReference type="GO" id="GO:0005737">
    <property type="term" value="C:cytoplasm"/>
    <property type="evidence" value="ECO:0007669"/>
    <property type="project" value="TreeGrafter"/>
</dbReference>
<name>A0A939FVN6_9ACTN</name>